<dbReference type="AlphaFoldDB" id="A0A0K2TQ48"/>
<organism evidence="1">
    <name type="scientific">Lepeophtheirus salmonis</name>
    <name type="common">Salmon louse</name>
    <name type="synonym">Caligus salmonis</name>
    <dbReference type="NCBI Taxonomy" id="72036"/>
    <lineage>
        <taxon>Eukaryota</taxon>
        <taxon>Metazoa</taxon>
        <taxon>Ecdysozoa</taxon>
        <taxon>Arthropoda</taxon>
        <taxon>Crustacea</taxon>
        <taxon>Multicrustacea</taxon>
        <taxon>Hexanauplia</taxon>
        <taxon>Copepoda</taxon>
        <taxon>Siphonostomatoida</taxon>
        <taxon>Caligidae</taxon>
        <taxon>Lepeophtheirus</taxon>
    </lineage>
</organism>
<evidence type="ECO:0000313" key="1">
    <source>
        <dbReference type="EMBL" id="CDW27521.1"/>
    </source>
</evidence>
<dbReference type="EMBL" id="HACA01010160">
    <property type="protein sequence ID" value="CDW27521.1"/>
    <property type="molecule type" value="Transcribed_RNA"/>
</dbReference>
<reference evidence="1" key="1">
    <citation type="submission" date="2014-05" db="EMBL/GenBank/DDBJ databases">
        <authorList>
            <person name="Chronopoulou M."/>
        </authorList>
    </citation>
    <scope>NUCLEOTIDE SEQUENCE</scope>
    <source>
        <tissue evidence="1">Whole organism</tissue>
    </source>
</reference>
<proteinExistence type="predicted"/>
<protein>
    <submittedName>
        <fullName evidence="1">Uncharacterized protein</fullName>
    </submittedName>
</protein>
<sequence length="22" mass="2690">MRDQISFRHPLNLTVTQAYDHF</sequence>
<accession>A0A0K2TQ48</accession>
<name>A0A0K2TQ48_LEPSM</name>